<protein>
    <submittedName>
        <fullName evidence="3">Membrane protein</fullName>
    </submittedName>
</protein>
<evidence type="ECO:0000259" key="2">
    <source>
        <dbReference type="Pfam" id="PF19029"/>
    </source>
</evidence>
<evidence type="ECO:0000313" key="4">
    <source>
        <dbReference type="Proteomes" id="UP000055019"/>
    </source>
</evidence>
<dbReference type="OrthoDB" id="9181874at2"/>
<dbReference type="Pfam" id="PF19029">
    <property type="entry name" value="DUF883_C"/>
    <property type="match status" value="1"/>
</dbReference>
<comment type="caution">
    <text evidence="3">The sequence shown here is derived from an EMBL/GenBank/DDBJ whole genome shotgun (WGS) entry which is preliminary data.</text>
</comment>
<accession>A0A158L3U1</accession>
<evidence type="ECO:0000313" key="3">
    <source>
        <dbReference type="EMBL" id="SAL88054.1"/>
    </source>
</evidence>
<feature type="region of interest" description="Disordered" evidence="1">
    <location>
        <begin position="1"/>
        <end position="70"/>
    </location>
</feature>
<feature type="compositionally biased region" description="Polar residues" evidence="1">
    <location>
        <begin position="23"/>
        <end position="40"/>
    </location>
</feature>
<evidence type="ECO:0000256" key="1">
    <source>
        <dbReference type="SAM" id="MobiDB-lite"/>
    </source>
</evidence>
<name>A0A158L3U1_9BURK</name>
<sequence>MANADGPEPVNSLVTKEPDETNKSPTSANSDAPQAETKPTANGGESDFREASQSWDAKSSGGDARASAKERLADMKDAMVKNYRAASDTTDDFVHENPWKAIVMAGLGGLIVGMLVSR</sequence>
<dbReference type="EMBL" id="FCOM02000111">
    <property type="protein sequence ID" value="SAL88054.1"/>
    <property type="molecule type" value="Genomic_DNA"/>
</dbReference>
<dbReference type="AlphaFoldDB" id="A0A158L3U1"/>
<feature type="domain" description="DUF883" evidence="2">
    <location>
        <begin position="90"/>
        <end position="118"/>
    </location>
</feature>
<proteinExistence type="predicted"/>
<reference evidence="3" key="1">
    <citation type="submission" date="2016-01" db="EMBL/GenBank/DDBJ databases">
        <authorList>
            <person name="Peeters C."/>
        </authorList>
    </citation>
    <scope>NUCLEOTIDE SEQUENCE [LARGE SCALE GENOMIC DNA]</scope>
    <source>
        <strain evidence="3">LMG 29317</strain>
    </source>
</reference>
<keyword evidence="4" id="KW-1185">Reference proteome</keyword>
<dbReference type="InterPro" id="IPR043605">
    <property type="entry name" value="DUF883_C"/>
</dbReference>
<organism evidence="3 4">
    <name type="scientific">Caballeronia arvi</name>
    <dbReference type="NCBI Taxonomy" id="1777135"/>
    <lineage>
        <taxon>Bacteria</taxon>
        <taxon>Pseudomonadati</taxon>
        <taxon>Pseudomonadota</taxon>
        <taxon>Betaproteobacteria</taxon>
        <taxon>Burkholderiales</taxon>
        <taxon>Burkholderiaceae</taxon>
        <taxon>Caballeronia</taxon>
    </lineage>
</organism>
<dbReference type="RefSeq" id="WP_061152450.1">
    <property type="nucleotide sequence ID" value="NZ_FCOM02000111.1"/>
</dbReference>
<dbReference type="Proteomes" id="UP000055019">
    <property type="component" value="Unassembled WGS sequence"/>
</dbReference>
<gene>
    <name evidence="3" type="ORF">AWB74_08382</name>
</gene>